<evidence type="ECO:0000259" key="1">
    <source>
        <dbReference type="Pfam" id="PF12697"/>
    </source>
</evidence>
<evidence type="ECO:0000313" key="2">
    <source>
        <dbReference type="EMBL" id="KAG6958672.1"/>
    </source>
</evidence>
<evidence type="ECO:0000313" key="3">
    <source>
        <dbReference type="Proteomes" id="UP000709295"/>
    </source>
</evidence>
<protein>
    <recommendedName>
        <fullName evidence="1">AB hydrolase-1 domain-containing protein</fullName>
    </recommendedName>
</protein>
<gene>
    <name evidence="2" type="ORF">JG688_00010407</name>
</gene>
<name>A0A8J5MFK3_9STRA</name>
<proteinExistence type="predicted"/>
<accession>A0A8J5MFK3</accession>
<organism evidence="2 3">
    <name type="scientific">Phytophthora aleatoria</name>
    <dbReference type="NCBI Taxonomy" id="2496075"/>
    <lineage>
        <taxon>Eukaryota</taxon>
        <taxon>Sar</taxon>
        <taxon>Stramenopiles</taxon>
        <taxon>Oomycota</taxon>
        <taxon>Peronosporomycetes</taxon>
        <taxon>Peronosporales</taxon>
        <taxon>Peronosporaceae</taxon>
        <taxon>Phytophthora</taxon>
    </lineage>
</organism>
<feature type="domain" description="AB hydrolase-1" evidence="1">
    <location>
        <begin position="10"/>
        <end position="127"/>
    </location>
</feature>
<dbReference type="InterPro" id="IPR000073">
    <property type="entry name" value="AB_hydrolase_1"/>
</dbReference>
<dbReference type="Pfam" id="PF12697">
    <property type="entry name" value="Abhydrolase_6"/>
    <property type="match status" value="1"/>
</dbReference>
<dbReference type="Proteomes" id="UP000709295">
    <property type="component" value="Unassembled WGS sequence"/>
</dbReference>
<keyword evidence="3" id="KW-1185">Reference proteome</keyword>
<comment type="caution">
    <text evidence="2">The sequence shown here is derived from an EMBL/GenBank/DDBJ whole genome shotgun (WGS) entry which is preliminary data.</text>
</comment>
<dbReference type="EMBL" id="JAENGY010000657">
    <property type="protein sequence ID" value="KAG6958672.1"/>
    <property type="molecule type" value="Genomic_DNA"/>
</dbReference>
<sequence>MKSTTTTPTLLFVHGTNFCKEIWRPIERHLKALPLLELLPQVHFVSIDLAYRGSNRDESMPVVVDKETGMAKHPANNLVTLSTDIILREVQRLRAKFGERPIVGIGHSAGASALWNAEVQTPALLAGWCFSSRTSTNPDLVTPSSSATFSTLPSSGSIDGRLVKLQRRTLKT</sequence>
<dbReference type="AlphaFoldDB" id="A0A8J5MFK3"/>
<reference evidence="2" key="1">
    <citation type="submission" date="2021-01" db="EMBL/GenBank/DDBJ databases">
        <title>Phytophthora aleatoria, a newly-described species from Pinus radiata is distinct from Phytophthora cactorum isolates based on comparative genomics.</title>
        <authorList>
            <person name="Mcdougal R."/>
            <person name="Panda P."/>
            <person name="Williams N."/>
            <person name="Studholme D.J."/>
        </authorList>
    </citation>
    <scope>NUCLEOTIDE SEQUENCE</scope>
    <source>
        <strain evidence="2">NZFS 4037</strain>
    </source>
</reference>